<dbReference type="AlphaFoldDB" id="D1NZW0"/>
<evidence type="ECO:0000313" key="2">
    <source>
        <dbReference type="Proteomes" id="UP000005512"/>
    </source>
</evidence>
<name>D1NZW0_9GAMM</name>
<accession>D1NZW0</accession>
<dbReference type="Proteomes" id="UP000005512">
    <property type="component" value="Unassembled WGS sequence"/>
</dbReference>
<comment type="caution">
    <text evidence="1">The sequence shown here is derived from an EMBL/GenBank/DDBJ whole genome shotgun (WGS) entry which is preliminary data.</text>
</comment>
<protein>
    <submittedName>
        <fullName evidence="1">Uncharacterized protein</fullName>
    </submittedName>
</protein>
<reference evidence="1" key="1">
    <citation type="submission" date="2009-12" db="EMBL/GenBank/DDBJ databases">
        <authorList>
            <person name="Weinstock G."/>
            <person name="Sodergren E."/>
            <person name="Clifton S."/>
            <person name="Fulton L."/>
            <person name="Fulton B."/>
            <person name="Courtney L."/>
            <person name="Fronick C."/>
            <person name="Harrison M."/>
            <person name="Strong C."/>
            <person name="Farmer C."/>
            <person name="Delahaunty K."/>
            <person name="Markovic C."/>
            <person name="Hall O."/>
            <person name="Minx P."/>
            <person name="Tomlinson C."/>
            <person name="Mitreva M."/>
            <person name="Nelson J."/>
            <person name="Hou S."/>
            <person name="Wollam A."/>
            <person name="Pepin K.H."/>
            <person name="Johnson M."/>
            <person name="Bhonagiri V."/>
            <person name="Nash W.E."/>
            <person name="Warren W."/>
            <person name="Chinwalla A."/>
            <person name="Mardis E.R."/>
            <person name="Wilson R.K."/>
        </authorList>
    </citation>
    <scope>NUCLEOTIDE SEQUENCE [LARGE SCALE GENOMIC DNA]</scope>
    <source>
        <strain evidence="1">DSM 4541</strain>
    </source>
</reference>
<evidence type="ECO:0000313" key="1">
    <source>
        <dbReference type="EMBL" id="EFB73376.1"/>
    </source>
</evidence>
<dbReference type="HOGENOM" id="CLU_2993173_0_0_6"/>
<gene>
    <name evidence="1" type="ORF">PROVRUST_05468</name>
</gene>
<proteinExistence type="predicted"/>
<dbReference type="EMBL" id="ABXV02000013">
    <property type="protein sequence ID" value="EFB73376.1"/>
    <property type="molecule type" value="Genomic_DNA"/>
</dbReference>
<sequence length="57" mass="6314">MNHEIPQELIHGENISEVKPSARIVLINETIPLITRDKKKGTRKNIALTGSLGIPKT</sequence>
<organism evidence="1 2">
    <name type="scientific">Providencia rustigianii DSM 4541</name>
    <dbReference type="NCBI Taxonomy" id="500637"/>
    <lineage>
        <taxon>Bacteria</taxon>
        <taxon>Pseudomonadati</taxon>
        <taxon>Pseudomonadota</taxon>
        <taxon>Gammaproteobacteria</taxon>
        <taxon>Enterobacterales</taxon>
        <taxon>Morganellaceae</taxon>
        <taxon>Providencia</taxon>
    </lineage>
</organism>
<keyword evidence="2" id="KW-1185">Reference proteome</keyword>